<organism evidence="1 2">
    <name type="scientific">Paramuricea clavata</name>
    <name type="common">Red gorgonian</name>
    <name type="synonym">Violescent sea-whip</name>
    <dbReference type="NCBI Taxonomy" id="317549"/>
    <lineage>
        <taxon>Eukaryota</taxon>
        <taxon>Metazoa</taxon>
        <taxon>Cnidaria</taxon>
        <taxon>Anthozoa</taxon>
        <taxon>Octocorallia</taxon>
        <taxon>Malacalcyonacea</taxon>
        <taxon>Plexauridae</taxon>
        <taxon>Paramuricea</taxon>
    </lineage>
</organism>
<proteinExistence type="predicted"/>
<gene>
    <name evidence="1" type="ORF">PACLA_8A086375</name>
</gene>
<dbReference type="Proteomes" id="UP001152795">
    <property type="component" value="Unassembled WGS sequence"/>
</dbReference>
<evidence type="ECO:0000313" key="1">
    <source>
        <dbReference type="EMBL" id="CAB3998066.1"/>
    </source>
</evidence>
<accession>A0A6S7H5M7</accession>
<name>A0A6S7H5M7_PARCT</name>
<sequence length="58" mass="6561">QLGHANEWSHSIEEDTSLEELIRRLQDAATTLRLSVVLTSDVATRAGKEDLAYTWHII</sequence>
<protein>
    <submittedName>
        <fullName evidence="1">Uncharacterized protein</fullName>
    </submittedName>
</protein>
<comment type="caution">
    <text evidence="1">The sequence shown here is derived from an EMBL/GenBank/DDBJ whole genome shotgun (WGS) entry which is preliminary data.</text>
</comment>
<reference evidence="1" key="1">
    <citation type="submission" date="2020-04" db="EMBL/GenBank/DDBJ databases">
        <authorList>
            <person name="Alioto T."/>
            <person name="Alioto T."/>
            <person name="Gomez Garrido J."/>
        </authorList>
    </citation>
    <scope>NUCLEOTIDE SEQUENCE</scope>
    <source>
        <strain evidence="1">A484AB</strain>
    </source>
</reference>
<dbReference type="EMBL" id="CACRXK020003258">
    <property type="protein sequence ID" value="CAB3998066.1"/>
    <property type="molecule type" value="Genomic_DNA"/>
</dbReference>
<dbReference type="AlphaFoldDB" id="A0A6S7H5M7"/>
<feature type="non-terminal residue" evidence="1">
    <location>
        <position position="1"/>
    </location>
</feature>
<keyword evidence="2" id="KW-1185">Reference proteome</keyword>
<evidence type="ECO:0000313" key="2">
    <source>
        <dbReference type="Proteomes" id="UP001152795"/>
    </source>
</evidence>